<organism evidence="1 2">
    <name type="scientific">Rhizobium mongolense subsp. loessense</name>
    <dbReference type="NCBI Taxonomy" id="158890"/>
    <lineage>
        <taxon>Bacteria</taxon>
        <taxon>Pseudomonadati</taxon>
        <taxon>Pseudomonadota</taxon>
        <taxon>Alphaproteobacteria</taxon>
        <taxon>Hyphomicrobiales</taxon>
        <taxon>Rhizobiaceae</taxon>
        <taxon>Rhizobium/Agrobacterium group</taxon>
        <taxon>Rhizobium</taxon>
    </lineage>
</organism>
<sequence>MAGTNEYAMPVMVEYVEELGSQRRMHGLSGDQPLTAVVSRTVLALELRFVITPHISSRMASTSVPVLQRLPIIRQSQTAYRTGLKWIAKILTAA</sequence>
<name>A0A1G4Q0W7_9HYPH</name>
<gene>
    <name evidence="1" type="ORF">SAMN02927900_01181</name>
</gene>
<evidence type="ECO:0000313" key="2">
    <source>
        <dbReference type="Proteomes" id="UP000199542"/>
    </source>
</evidence>
<dbReference type="Proteomes" id="UP000199542">
    <property type="component" value="Unassembled WGS sequence"/>
</dbReference>
<proteinExistence type="predicted"/>
<dbReference type="EMBL" id="FMTM01000001">
    <property type="protein sequence ID" value="SCW37968.1"/>
    <property type="molecule type" value="Genomic_DNA"/>
</dbReference>
<dbReference type="AlphaFoldDB" id="A0A1G4Q0W7"/>
<evidence type="ECO:0000313" key="1">
    <source>
        <dbReference type="EMBL" id="SCW37968.1"/>
    </source>
</evidence>
<reference evidence="1 2" key="1">
    <citation type="submission" date="2016-10" db="EMBL/GenBank/DDBJ databases">
        <authorList>
            <person name="de Groot N.N."/>
        </authorList>
    </citation>
    <scope>NUCLEOTIDE SEQUENCE [LARGE SCALE GENOMIC DNA]</scope>
    <source>
        <strain evidence="1 2">CGMCC 1.3401</strain>
    </source>
</reference>
<protein>
    <submittedName>
        <fullName evidence="1">Uncharacterized protein</fullName>
    </submittedName>
</protein>
<accession>A0A1G4Q0W7</accession>